<gene>
    <name evidence="2" type="ORF">CCAP1982_LOCUS7423</name>
</gene>
<evidence type="ECO:0000313" key="3">
    <source>
        <dbReference type="Proteomes" id="UP000606786"/>
    </source>
</evidence>
<comment type="caution">
    <text evidence="2">The sequence shown here is derived from an EMBL/GenBank/DDBJ whole genome shotgun (WGS) entry which is preliminary data.</text>
</comment>
<sequence>MFILSPPNAEKKYFFVGLSLIMAWQESLPSVILDKEQVSSGEWEQTWDFVDQQVVDISEHNRVVSRLSLSKVAKVKLNWLAFQEFSTRENGTTTKVVHNNTTVASVQRCGAGEAGEPGGESQARQDASLQSYKKKFDIKSSISSRPSMDERINLMRKILKNYDSKTGTKPPEDPNDDIILFGGGIRRDDK</sequence>
<accession>A0A811ULV3</accession>
<dbReference type="EMBL" id="CAJHJT010000012">
    <property type="protein sequence ID" value="CAD6998876.1"/>
    <property type="molecule type" value="Genomic_DNA"/>
</dbReference>
<dbReference type="Proteomes" id="UP000606786">
    <property type="component" value="Unassembled WGS sequence"/>
</dbReference>
<dbReference type="AlphaFoldDB" id="A0A811ULV3"/>
<reference evidence="2" key="1">
    <citation type="submission" date="2020-11" db="EMBL/GenBank/DDBJ databases">
        <authorList>
            <person name="Whitehead M."/>
        </authorList>
    </citation>
    <scope>NUCLEOTIDE SEQUENCE</scope>
    <source>
        <strain evidence="2">EGII</strain>
    </source>
</reference>
<organism evidence="2 3">
    <name type="scientific">Ceratitis capitata</name>
    <name type="common">Mediterranean fruit fly</name>
    <name type="synonym">Tephritis capitata</name>
    <dbReference type="NCBI Taxonomy" id="7213"/>
    <lineage>
        <taxon>Eukaryota</taxon>
        <taxon>Metazoa</taxon>
        <taxon>Ecdysozoa</taxon>
        <taxon>Arthropoda</taxon>
        <taxon>Hexapoda</taxon>
        <taxon>Insecta</taxon>
        <taxon>Pterygota</taxon>
        <taxon>Neoptera</taxon>
        <taxon>Endopterygota</taxon>
        <taxon>Diptera</taxon>
        <taxon>Brachycera</taxon>
        <taxon>Muscomorpha</taxon>
        <taxon>Tephritoidea</taxon>
        <taxon>Tephritidae</taxon>
        <taxon>Ceratitis</taxon>
        <taxon>Ceratitis</taxon>
    </lineage>
</organism>
<feature type="region of interest" description="Disordered" evidence="1">
    <location>
        <begin position="162"/>
        <end position="190"/>
    </location>
</feature>
<name>A0A811ULV3_CERCA</name>
<proteinExistence type="predicted"/>
<evidence type="ECO:0000313" key="2">
    <source>
        <dbReference type="EMBL" id="CAD6998876.1"/>
    </source>
</evidence>
<keyword evidence="3" id="KW-1185">Reference proteome</keyword>
<evidence type="ECO:0000256" key="1">
    <source>
        <dbReference type="SAM" id="MobiDB-lite"/>
    </source>
</evidence>
<protein>
    <submittedName>
        <fullName evidence="2">(Mediterranean fruit fly) hypothetical protein</fullName>
    </submittedName>
</protein>